<dbReference type="PANTHER" id="PTHR39200:SF1">
    <property type="entry name" value="AUTO-TRANSPORTER ADHESIN HEAD GIN DOMAIN-CONTAINING PROTEIN-RELATED"/>
    <property type="match status" value="1"/>
</dbReference>
<feature type="chain" id="PRO_5043981857" evidence="1">
    <location>
        <begin position="26"/>
        <end position="230"/>
    </location>
</feature>
<dbReference type="EMBL" id="JBDKWZ010000009">
    <property type="protein sequence ID" value="MEN7549541.1"/>
    <property type="molecule type" value="Genomic_DNA"/>
</dbReference>
<dbReference type="InterPro" id="IPR021255">
    <property type="entry name" value="DUF2807"/>
</dbReference>
<dbReference type="Pfam" id="PF10988">
    <property type="entry name" value="DUF2807"/>
    <property type="match status" value="1"/>
</dbReference>
<accession>A0AAW9S949</accession>
<dbReference type="AlphaFoldDB" id="A0AAW9S949"/>
<dbReference type="Proteomes" id="UP001403385">
    <property type="component" value="Unassembled WGS sequence"/>
</dbReference>
<keyword evidence="1" id="KW-0732">Signal</keyword>
<reference evidence="3 4" key="1">
    <citation type="submission" date="2024-04" db="EMBL/GenBank/DDBJ databases">
        <title>Novel genus in family Flammeovirgaceae.</title>
        <authorList>
            <person name="Nguyen T.H."/>
            <person name="Vuong T.Q."/>
            <person name="Le H."/>
            <person name="Kim S.-G."/>
        </authorList>
    </citation>
    <scope>NUCLEOTIDE SEQUENCE [LARGE SCALE GENOMIC DNA]</scope>
    <source>
        <strain evidence="3 4">JCM 23209</strain>
    </source>
</reference>
<dbReference type="PANTHER" id="PTHR39200">
    <property type="entry name" value="HYPOTHETICAL EXPORTED PROTEIN"/>
    <property type="match status" value="1"/>
</dbReference>
<proteinExistence type="predicted"/>
<protein>
    <submittedName>
        <fullName evidence="3">Head GIN domain-containing protein</fullName>
    </submittedName>
</protein>
<evidence type="ECO:0000256" key="1">
    <source>
        <dbReference type="SAM" id="SignalP"/>
    </source>
</evidence>
<evidence type="ECO:0000259" key="2">
    <source>
        <dbReference type="Pfam" id="PF10988"/>
    </source>
</evidence>
<feature type="domain" description="Putative auto-transporter adhesin head GIN" evidence="2">
    <location>
        <begin position="34"/>
        <end position="213"/>
    </location>
</feature>
<comment type="caution">
    <text evidence="3">The sequence shown here is derived from an EMBL/GenBank/DDBJ whole genome shotgun (WGS) entry which is preliminary data.</text>
</comment>
<keyword evidence="4" id="KW-1185">Reference proteome</keyword>
<evidence type="ECO:0000313" key="4">
    <source>
        <dbReference type="Proteomes" id="UP001403385"/>
    </source>
</evidence>
<feature type="signal peptide" evidence="1">
    <location>
        <begin position="1"/>
        <end position="25"/>
    </location>
</feature>
<name>A0AAW9S949_9BACT</name>
<dbReference type="Gene3D" id="2.160.20.120">
    <property type="match status" value="1"/>
</dbReference>
<gene>
    <name evidence="3" type="ORF">AAG747_16580</name>
</gene>
<evidence type="ECO:0000313" key="3">
    <source>
        <dbReference type="EMBL" id="MEN7549541.1"/>
    </source>
</evidence>
<organism evidence="3 4">
    <name type="scientific">Rapidithrix thailandica</name>
    <dbReference type="NCBI Taxonomy" id="413964"/>
    <lineage>
        <taxon>Bacteria</taxon>
        <taxon>Pseudomonadati</taxon>
        <taxon>Bacteroidota</taxon>
        <taxon>Cytophagia</taxon>
        <taxon>Cytophagales</taxon>
        <taxon>Flammeovirgaceae</taxon>
        <taxon>Rapidithrix</taxon>
    </lineage>
</organism>
<sequence length="230" mass="24146">MKFINNLITTSAFLFLLITSTYAQSTETRKLSSFEGVSIGGAFTVYLQEGNSPSIKIEASSEDISKIITEVKNGTLRVKVKPGSRNVDGTLYITYSKNLSAISLSGACKVTTKSTLKGSTLALNGSGSGKYQLQLSVGELKANFSGSNQANLEGNAKRVNLNSSGSAKVYGSDLKVGDASIKLSGSGYVEMEINGDLQASISGSGKVRYKGNPTNVQMNVSGSGKVQKLD</sequence>
<dbReference type="RefSeq" id="WP_346822320.1">
    <property type="nucleotide sequence ID" value="NZ_JBDKWZ010000009.1"/>
</dbReference>